<evidence type="ECO:0000313" key="3">
    <source>
        <dbReference type="Proteomes" id="UP000075243"/>
    </source>
</evidence>
<keyword evidence="3" id="KW-1185">Reference proteome</keyword>
<organism evidence="2 3">
    <name type="scientific">Cajanus cajan</name>
    <name type="common">Pigeon pea</name>
    <name type="synonym">Cajanus indicus</name>
    <dbReference type="NCBI Taxonomy" id="3821"/>
    <lineage>
        <taxon>Eukaryota</taxon>
        <taxon>Viridiplantae</taxon>
        <taxon>Streptophyta</taxon>
        <taxon>Embryophyta</taxon>
        <taxon>Tracheophyta</taxon>
        <taxon>Spermatophyta</taxon>
        <taxon>Magnoliopsida</taxon>
        <taxon>eudicotyledons</taxon>
        <taxon>Gunneridae</taxon>
        <taxon>Pentapetalae</taxon>
        <taxon>rosids</taxon>
        <taxon>fabids</taxon>
        <taxon>Fabales</taxon>
        <taxon>Fabaceae</taxon>
        <taxon>Papilionoideae</taxon>
        <taxon>50 kb inversion clade</taxon>
        <taxon>NPAAA clade</taxon>
        <taxon>indigoferoid/millettioid clade</taxon>
        <taxon>Phaseoleae</taxon>
        <taxon>Cajanus</taxon>
    </lineage>
</organism>
<name>A0A151RME9_CAJCA</name>
<gene>
    <name evidence="2" type="ORF">KK1_034809</name>
</gene>
<evidence type="ECO:0000259" key="1">
    <source>
        <dbReference type="Pfam" id="PF07727"/>
    </source>
</evidence>
<dbReference type="Pfam" id="PF07727">
    <property type="entry name" value="RVT_2"/>
    <property type="match status" value="1"/>
</dbReference>
<accession>A0A151RME9</accession>
<dbReference type="STRING" id="3821.A0A151RME9"/>
<sequence length="105" mass="12319">WLVAMKEEYNALLHNGTWTLISLHTNRYATGCKWVLQVKENPDSTVHKYKARLIAKGFHQQFRYDYNETFSLVIKPVIVRLVLTLGLTHHWSTQQLDGLKQDPRV</sequence>
<protein>
    <submittedName>
        <fullName evidence="2">Retrovirus-related Pol polyprotein from transposon TNT 1-94</fullName>
    </submittedName>
</protein>
<dbReference type="EMBL" id="KQ483655">
    <property type="protein sequence ID" value="KYP43729.1"/>
    <property type="molecule type" value="Genomic_DNA"/>
</dbReference>
<proteinExistence type="predicted"/>
<evidence type="ECO:0000313" key="2">
    <source>
        <dbReference type="EMBL" id="KYP43729.1"/>
    </source>
</evidence>
<dbReference type="InterPro" id="IPR013103">
    <property type="entry name" value="RVT_2"/>
</dbReference>
<dbReference type="AlphaFoldDB" id="A0A151RME9"/>
<dbReference type="Gramene" id="C.cajan_34351.t">
    <property type="protein sequence ID" value="C.cajan_34351.t.cds1"/>
    <property type="gene ID" value="C.cajan_34351"/>
</dbReference>
<feature type="domain" description="Reverse transcriptase Ty1/copia-type" evidence="1">
    <location>
        <begin position="15"/>
        <end position="97"/>
    </location>
</feature>
<reference evidence="2" key="1">
    <citation type="journal article" date="2012" name="Nat. Biotechnol.">
        <title>Draft genome sequence of pigeonpea (Cajanus cajan), an orphan legume crop of resource-poor farmers.</title>
        <authorList>
            <person name="Varshney R.K."/>
            <person name="Chen W."/>
            <person name="Li Y."/>
            <person name="Bharti A.K."/>
            <person name="Saxena R.K."/>
            <person name="Schlueter J.A."/>
            <person name="Donoghue M.T."/>
            <person name="Azam S."/>
            <person name="Fan G."/>
            <person name="Whaley A.M."/>
            <person name="Farmer A.D."/>
            <person name="Sheridan J."/>
            <person name="Iwata A."/>
            <person name="Tuteja R."/>
            <person name="Penmetsa R.V."/>
            <person name="Wu W."/>
            <person name="Upadhyaya H.D."/>
            <person name="Yang S.P."/>
            <person name="Shah T."/>
            <person name="Saxena K.B."/>
            <person name="Michael T."/>
            <person name="McCombie W.R."/>
            <person name="Yang B."/>
            <person name="Zhang G."/>
            <person name="Yang H."/>
            <person name="Wang J."/>
            <person name="Spillane C."/>
            <person name="Cook D.R."/>
            <person name="May G.D."/>
            <person name="Xu X."/>
            <person name="Jackson S.A."/>
        </authorList>
    </citation>
    <scope>NUCLEOTIDE SEQUENCE [LARGE SCALE GENOMIC DNA]</scope>
</reference>
<feature type="non-terminal residue" evidence="2">
    <location>
        <position position="1"/>
    </location>
</feature>
<dbReference type="Proteomes" id="UP000075243">
    <property type="component" value="Unassembled WGS sequence"/>
</dbReference>